<dbReference type="SUPFAM" id="SSF46689">
    <property type="entry name" value="Homeodomain-like"/>
    <property type="match status" value="1"/>
</dbReference>
<evidence type="ECO:0000256" key="1">
    <source>
        <dbReference type="ARBA" id="ARBA00023125"/>
    </source>
</evidence>
<dbReference type="Proteomes" id="UP000242886">
    <property type="component" value="Chromosome SDENCHOL"/>
</dbReference>
<dbReference type="PRINTS" id="PR00455">
    <property type="entry name" value="HTHTETR"/>
</dbReference>
<proteinExistence type="predicted"/>
<dbReference type="PANTHER" id="PTHR30055">
    <property type="entry name" value="HTH-TYPE TRANSCRIPTIONAL REGULATOR RUTR"/>
    <property type="match status" value="1"/>
</dbReference>
<reference evidence="4" key="1">
    <citation type="submission" date="2017-03" db="EMBL/GenBank/DDBJ databases">
        <authorList>
            <consortium name="AG Boll"/>
        </authorList>
    </citation>
    <scope>NUCLEOTIDE SEQUENCE [LARGE SCALE GENOMIC DNA]</scope>
    <source>
        <strain evidence="4">Chol</strain>
    </source>
</reference>
<dbReference type="GO" id="GO:0000976">
    <property type="term" value="F:transcription cis-regulatory region binding"/>
    <property type="evidence" value="ECO:0007669"/>
    <property type="project" value="TreeGrafter"/>
</dbReference>
<evidence type="ECO:0000313" key="4">
    <source>
        <dbReference type="EMBL" id="SMB28319.1"/>
    </source>
</evidence>
<dbReference type="InterPro" id="IPR050109">
    <property type="entry name" value="HTH-type_TetR-like_transc_reg"/>
</dbReference>
<evidence type="ECO:0000256" key="2">
    <source>
        <dbReference type="PROSITE-ProRule" id="PRU00335"/>
    </source>
</evidence>
<dbReference type="InterPro" id="IPR036271">
    <property type="entry name" value="Tet_transcr_reg_TetR-rel_C_sf"/>
</dbReference>
<accession>A0A7Z7MVP5</accession>
<feature type="DNA-binding region" description="H-T-H motif" evidence="2">
    <location>
        <begin position="40"/>
        <end position="59"/>
    </location>
</feature>
<evidence type="ECO:0000259" key="3">
    <source>
        <dbReference type="PROSITE" id="PS50977"/>
    </source>
</evidence>
<protein>
    <submittedName>
        <fullName evidence="4">Transcriptional regulatory protein</fullName>
    </submittedName>
</protein>
<name>A0A7Z7MVP5_9PROT</name>
<dbReference type="Gene3D" id="1.10.10.60">
    <property type="entry name" value="Homeodomain-like"/>
    <property type="match status" value="1"/>
</dbReference>
<feature type="domain" description="HTH tetR-type" evidence="3">
    <location>
        <begin position="17"/>
        <end position="77"/>
    </location>
</feature>
<keyword evidence="1 2" id="KW-0238">DNA-binding</keyword>
<gene>
    <name evidence="4" type="ORF">SDENCHOL_20612</name>
</gene>
<keyword evidence="5" id="KW-1185">Reference proteome</keyword>
<dbReference type="RefSeq" id="WP_154717095.1">
    <property type="nucleotide sequence ID" value="NZ_LT837803.1"/>
</dbReference>
<dbReference type="EMBL" id="LT837803">
    <property type="protein sequence ID" value="SMB28319.1"/>
    <property type="molecule type" value="Genomic_DNA"/>
</dbReference>
<organism evidence="4 5">
    <name type="scientific">Sterolibacterium denitrificans</name>
    <dbReference type="NCBI Taxonomy" id="157592"/>
    <lineage>
        <taxon>Bacteria</taxon>
        <taxon>Pseudomonadati</taxon>
        <taxon>Pseudomonadota</taxon>
        <taxon>Betaproteobacteria</taxon>
        <taxon>Nitrosomonadales</taxon>
        <taxon>Sterolibacteriaceae</taxon>
        <taxon>Sterolibacterium</taxon>
    </lineage>
</organism>
<dbReference type="AlphaFoldDB" id="A0A7Z7MVP5"/>
<dbReference type="PROSITE" id="PS50977">
    <property type="entry name" value="HTH_TETR_2"/>
    <property type="match status" value="1"/>
</dbReference>
<dbReference type="GO" id="GO:0003700">
    <property type="term" value="F:DNA-binding transcription factor activity"/>
    <property type="evidence" value="ECO:0007669"/>
    <property type="project" value="TreeGrafter"/>
</dbReference>
<dbReference type="Pfam" id="PF00440">
    <property type="entry name" value="TetR_N"/>
    <property type="match status" value="1"/>
</dbReference>
<dbReference type="InterPro" id="IPR009057">
    <property type="entry name" value="Homeodomain-like_sf"/>
</dbReference>
<dbReference type="InterPro" id="IPR001647">
    <property type="entry name" value="HTH_TetR"/>
</dbReference>
<evidence type="ECO:0000313" key="5">
    <source>
        <dbReference type="Proteomes" id="UP000242886"/>
    </source>
</evidence>
<sequence length="241" mass="26194">MTLRPARVGRPRGSNKEAKLTQILLAARRQFAEKGYAQTTFKDVGRAVGMTHAALYSYFSSKLELYVATLVDAQSVLLPEYLRALEECPTLRERFRRILMASAAAADRDATVTGFLAAVPIEMRRHPELLAELLRQNNGLYQALNGMFEEAKRTGELNPALSTENLIAAFFGGALGVSLFHYGMHASTRLTDAMAIFATLVDQGFDIAGIGPAFAEVRSATVAGRPKRVGSRSKPAEAESG</sequence>
<dbReference type="PANTHER" id="PTHR30055:SF226">
    <property type="entry name" value="HTH-TYPE TRANSCRIPTIONAL REGULATOR PKSA"/>
    <property type="match status" value="1"/>
</dbReference>
<dbReference type="Gene3D" id="1.10.357.10">
    <property type="entry name" value="Tetracycline Repressor, domain 2"/>
    <property type="match status" value="1"/>
</dbReference>
<dbReference type="SUPFAM" id="SSF48498">
    <property type="entry name" value="Tetracyclin repressor-like, C-terminal domain"/>
    <property type="match status" value="1"/>
</dbReference>